<evidence type="ECO:0000313" key="4">
    <source>
        <dbReference type="EMBL" id="TKR62011.1"/>
    </source>
</evidence>
<evidence type="ECO:0000256" key="2">
    <source>
        <dbReference type="SAM" id="MobiDB-lite"/>
    </source>
</evidence>
<proteinExistence type="predicted"/>
<feature type="domain" description="SAC3/GANP/THP3 conserved" evidence="3">
    <location>
        <begin position="1"/>
        <end position="147"/>
    </location>
</feature>
<dbReference type="InterPro" id="IPR045107">
    <property type="entry name" value="SAC3/GANP/THP3"/>
</dbReference>
<feature type="region of interest" description="Disordered" evidence="2">
    <location>
        <begin position="615"/>
        <end position="645"/>
    </location>
</feature>
<sequence>MNKENLVKSLQSLRHMYEDLAKRRILLDSEAEFRCYDVFLNLCDSNILQQVFKLRADVQATPEMQLAVDLFLAYNTSNYVRFFRMVMSSCSYLQACLLHRWFGELRADTLRTLGVSYSKKFPVATLTELLAFDNDQDTMDFVTDFGIVPSPEDPSCIVLSKDIYYEKPPLYVSQWINDKNALTLLEVLDGAVTTPNYEEPQEVTESFDCQGRYVNDPVLLEAILKLKVEVNHQKPTFPNSALRRIPELRKEPAKTIREEQKLTSLFSPSPVTPKPQTFGSFNFNSTTSKLPFASFKPKDIASVPAKQPQSFRFAFKPKEAAPSVPQLTPVAPKASPPKLRRPEEPKPEEFRRLSSIEEPHPVEERESSPEVLSSAERRDQEAQQEAFLGSMAGDMATKLCNHVAAVLFGKMATRIFEEEQEAERLNKEMDKIADRIQILRIAERVRRYGKLWKKKWMDARRPHIEDLPQIMPRISVNFNSTNMNYDLPWQDSRRFRRGSLIGHADADISFGRVFARIFKEERKVEVDEEELKEIAARILRTRINERVKRYALLWKKKWKDAQKAHVENLSQIMSRIPLNFPESIGMNFRLPMLERNLSCVLTPRPRREQPICETPLARPMPDRTTFSDSIRPTEAKRRRTSTEAS</sequence>
<evidence type="ECO:0000259" key="3">
    <source>
        <dbReference type="Pfam" id="PF03399"/>
    </source>
</evidence>
<organism evidence="4 5">
    <name type="scientific">Steinernema carpocapsae</name>
    <name type="common">Entomopathogenic nematode</name>
    <dbReference type="NCBI Taxonomy" id="34508"/>
    <lineage>
        <taxon>Eukaryota</taxon>
        <taxon>Metazoa</taxon>
        <taxon>Ecdysozoa</taxon>
        <taxon>Nematoda</taxon>
        <taxon>Chromadorea</taxon>
        <taxon>Rhabditida</taxon>
        <taxon>Tylenchina</taxon>
        <taxon>Panagrolaimomorpha</taxon>
        <taxon>Strongyloidoidea</taxon>
        <taxon>Steinernematidae</taxon>
        <taxon>Steinernema</taxon>
    </lineage>
</organism>
<feature type="region of interest" description="Disordered" evidence="2">
    <location>
        <begin position="320"/>
        <end position="383"/>
    </location>
</feature>
<dbReference type="EMBL" id="AZBU02000010">
    <property type="protein sequence ID" value="TKR62011.1"/>
    <property type="molecule type" value="Genomic_DNA"/>
</dbReference>
<dbReference type="GO" id="GO:0006406">
    <property type="term" value="P:mRNA export from nucleus"/>
    <property type="evidence" value="ECO:0007669"/>
    <property type="project" value="TreeGrafter"/>
</dbReference>
<comment type="caution">
    <text evidence="4">The sequence shown here is derived from an EMBL/GenBank/DDBJ whole genome shotgun (WGS) entry which is preliminary data.</text>
</comment>
<dbReference type="Gene3D" id="1.25.40.990">
    <property type="match status" value="1"/>
</dbReference>
<dbReference type="Proteomes" id="UP000298663">
    <property type="component" value="Unassembled WGS sequence"/>
</dbReference>
<dbReference type="Pfam" id="PF03399">
    <property type="entry name" value="SAC3_GANP"/>
    <property type="match status" value="1"/>
</dbReference>
<dbReference type="PANTHER" id="PTHR12436:SF3">
    <property type="entry name" value="GERMINAL-CENTER ASSOCIATED NUCLEAR PROTEIN"/>
    <property type="match status" value="1"/>
</dbReference>
<feature type="coiled-coil region" evidence="1">
    <location>
        <begin position="415"/>
        <end position="442"/>
    </location>
</feature>
<accession>A0A4U5M051</accession>
<gene>
    <name evidence="4" type="ORF">L596_026032</name>
</gene>
<keyword evidence="1" id="KW-0175">Coiled coil</keyword>
<dbReference type="InterPro" id="IPR005062">
    <property type="entry name" value="SAC3/GANP/THP3_conserved"/>
</dbReference>
<dbReference type="GO" id="GO:0070390">
    <property type="term" value="C:transcription export complex 2"/>
    <property type="evidence" value="ECO:0007669"/>
    <property type="project" value="TreeGrafter"/>
</dbReference>
<dbReference type="STRING" id="34508.A0A4U5M051"/>
<dbReference type="PANTHER" id="PTHR12436">
    <property type="entry name" value="80 KDA MCM3-ASSOCIATED PROTEIN"/>
    <property type="match status" value="1"/>
</dbReference>
<protein>
    <recommendedName>
        <fullName evidence="3">SAC3/GANP/THP3 conserved domain-containing protein</fullName>
    </recommendedName>
</protein>
<feature type="compositionally biased region" description="Basic and acidic residues" evidence="2">
    <location>
        <begin position="340"/>
        <end position="368"/>
    </location>
</feature>
<dbReference type="OrthoDB" id="21502at2759"/>
<dbReference type="AlphaFoldDB" id="A0A4U5M051"/>
<name>A0A4U5M051_STECR</name>
<reference evidence="4 5" key="1">
    <citation type="journal article" date="2015" name="Genome Biol.">
        <title>Comparative genomics of Steinernema reveals deeply conserved gene regulatory networks.</title>
        <authorList>
            <person name="Dillman A.R."/>
            <person name="Macchietto M."/>
            <person name="Porter C.F."/>
            <person name="Rogers A."/>
            <person name="Williams B."/>
            <person name="Antoshechkin I."/>
            <person name="Lee M.M."/>
            <person name="Goodwin Z."/>
            <person name="Lu X."/>
            <person name="Lewis E.E."/>
            <person name="Goodrich-Blair H."/>
            <person name="Stock S.P."/>
            <person name="Adams B.J."/>
            <person name="Sternberg P.W."/>
            <person name="Mortazavi A."/>
        </authorList>
    </citation>
    <scope>NUCLEOTIDE SEQUENCE [LARGE SCALE GENOMIC DNA]</scope>
    <source>
        <strain evidence="4 5">ALL</strain>
    </source>
</reference>
<reference evidence="4 5" key="2">
    <citation type="journal article" date="2019" name="G3 (Bethesda)">
        <title>Hybrid Assembly of the Genome of the Entomopathogenic Nematode Steinernema carpocapsae Identifies the X-Chromosome.</title>
        <authorList>
            <person name="Serra L."/>
            <person name="Macchietto M."/>
            <person name="Macias-Munoz A."/>
            <person name="McGill C.J."/>
            <person name="Rodriguez I.M."/>
            <person name="Rodriguez B."/>
            <person name="Murad R."/>
            <person name="Mortazavi A."/>
        </authorList>
    </citation>
    <scope>NUCLEOTIDE SEQUENCE [LARGE SCALE GENOMIC DNA]</scope>
    <source>
        <strain evidence="4 5">ALL</strain>
    </source>
</reference>
<dbReference type="GO" id="GO:0005737">
    <property type="term" value="C:cytoplasm"/>
    <property type="evidence" value="ECO:0007669"/>
    <property type="project" value="TreeGrafter"/>
</dbReference>
<evidence type="ECO:0000313" key="5">
    <source>
        <dbReference type="Proteomes" id="UP000298663"/>
    </source>
</evidence>
<keyword evidence="5" id="KW-1185">Reference proteome</keyword>
<evidence type="ECO:0000256" key="1">
    <source>
        <dbReference type="SAM" id="Coils"/>
    </source>
</evidence>